<gene>
    <name evidence="2" type="ORF">CWE08_01000</name>
</gene>
<dbReference type="RefSeq" id="WP_126764803.1">
    <property type="nucleotide sequence ID" value="NZ_PIPJ01000001.1"/>
</dbReference>
<reference evidence="3" key="1">
    <citation type="journal article" date="2018" name="Front. Microbiol.">
        <title>Genome-Based Analysis Reveals the Taxonomy and Diversity of the Family Idiomarinaceae.</title>
        <authorList>
            <person name="Liu Y."/>
            <person name="Lai Q."/>
            <person name="Shao Z."/>
        </authorList>
    </citation>
    <scope>NUCLEOTIDE SEQUENCE [LARGE SCALE GENOMIC DNA]</scope>
    <source>
        <strain evidence="3">GBPy7</strain>
    </source>
</reference>
<proteinExistence type="predicted"/>
<dbReference type="Gene3D" id="3.10.20.10">
    <property type="match status" value="2"/>
</dbReference>
<feature type="domain" description="DUF1543" evidence="1">
    <location>
        <begin position="92"/>
        <end position="137"/>
    </location>
</feature>
<dbReference type="InterPro" id="IPR011440">
    <property type="entry name" value="DUF1543"/>
</dbReference>
<dbReference type="OrthoDB" id="850243at2"/>
<dbReference type="AlphaFoldDB" id="A0A432W213"/>
<organism evidence="2 3">
    <name type="scientific">Aliidiomarina iranensis</name>
    <dbReference type="NCBI Taxonomy" id="1434071"/>
    <lineage>
        <taxon>Bacteria</taxon>
        <taxon>Pseudomonadati</taxon>
        <taxon>Pseudomonadota</taxon>
        <taxon>Gammaproteobacteria</taxon>
        <taxon>Alteromonadales</taxon>
        <taxon>Idiomarinaceae</taxon>
        <taxon>Aliidiomarina</taxon>
    </lineage>
</organism>
<dbReference type="Pfam" id="PF07566">
    <property type="entry name" value="DUF1543"/>
    <property type="match status" value="2"/>
</dbReference>
<feature type="domain" description="DUF1543" evidence="1">
    <location>
        <begin position="15"/>
        <end position="66"/>
    </location>
</feature>
<dbReference type="Proteomes" id="UP000288395">
    <property type="component" value="Unassembled WGS sequence"/>
</dbReference>
<keyword evidence="3" id="KW-1185">Reference proteome</keyword>
<evidence type="ECO:0000259" key="1">
    <source>
        <dbReference type="Pfam" id="PF07566"/>
    </source>
</evidence>
<name>A0A432W213_9GAMM</name>
<comment type="caution">
    <text evidence="2">The sequence shown here is derived from an EMBL/GenBank/DDBJ whole genome shotgun (WGS) entry which is preliminary data.</text>
</comment>
<sequence length="166" mass="18862">MQLFMVYLGGTAPNANIELHDIRFVVGETIEDCYPALRQQWFGTVKGLHLDSYLAVHHVDGYQIELSEQPKEQPEKLWFVNFGGYYPGRIPEFHDFTLCVAKTAEEAKRIAKGRLLTDSVEQHKDDLYNVDDCLAVDLLGGWHIHLHQDGGIQALEPDWAGYHVIG</sequence>
<protein>
    <submittedName>
        <fullName evidence="2">DUF1543 domain-containing protein</fullName>
    </submittedName>
</protein>
<accession>A0A432W213</accession>
<evidence type="ECO:0000313" key="2">
    <source>
        <dbReference type="EMBL" id="RUO23261.1"/>
    </source>
</evidence>
<evidence type="ECO:0000313" key="3">
    <source>
        <dbReference type="Proteomes" id="UP000288395"/>
    </source>
</evidence>
<dbReference type="EMBL" id="PIPJ01000001">
    <property type="protein sequence ID" value="RUO23261.1"/>
    <property type="molecule type" value="Genomic_DNA"/>
</dbReference>